<feature type="transmembrane region" description="Helical" evidence="1">
    <location>
        <begin position="53"/>
        <end position="76"/>
    </location>
</feature>
<name>A0A0F9SJ36_9ZZZZ</name>
<evidence type="ECO:0008006" key="3">
    <source>
        <dbReference type="Google" id="ProtNLM"/>
    </source>
</evidence>
<reference evidence="2" key="1">
    <citation type="journal article" date="2015" name="Nature">
        <title>Complex archaea that bridge the gap between prokaryotes and eukaryotes.</title>
        <authorList>
            <person name="Spang A."/>
            <person name="Saw J.H."/>
            <person name="Jorgensen S.L."/>
            <person name="Zaremba-Niedzwiedzka K."/>
            <person name="Martijn J."/>
            <person name="Lind A.E."/>
            <person name="van Eijk R."/>
            <person name="Schleper C."/>
            <person name="Guy L."/>
            <person name="Ettema T.J."/>
        </authorList>
    </citation>
    <scope>NUCLEOTIDE SEQUENCE</scope>
</reference>
<keyword evidence="1" id="KW-0812">Transmembrane</keyword>
<dbReference type="EMBL" id="LAZR01000435">
    <property type="protein sequence ID" value="KKN68975.1"/>
    <property type="molecule type" value="Genomic_DNA"/>
</dbReference>
<feature type="transmembrane region" description="Helical" evidence="1">
    <location>
        <begin position="88"/>
        <end position="111"/>
    </location>
</feature>
<comment type="caution">
    <text evidence="2">The sequence shown here is derived from an EMBL/GenBank/DDBJ whole genome shotgun (WGS) entry which is preliminary data.</text>
</comment>
<proteinExistence type="predicted"/>
<keyword evidence="1" id="KW-1133">Transmembrane helix</keyword>
<dbReference type="AlphaFoldDB" id="A0A0F9SJ36"/>
<dbReference type="InterPro" id="IPR010865">
    <property type="entry name" value="DUF1499"/>
</dbReference>
<feature type="transmembrane region" description="Helical" evidence="1">
    <location>
        <begin position="28"/>
        <end position="47"/>
    </location>
</feature>
<evidence type="ECO:0000313" key="2">
    <source>
        <dbReference type="EMBL" id="KKN68975.1"/>
    </source>
</evidence>
<protein>
    <recommendedName>
        <fullName evidence="3">DUF1499 domain-containing protein</fullName>
    </recommendedName>
</protein>
<keyword evidence="1" id="KW-0472">Membrane</keyword>
<evidence type="ECO:0000256" key="1">
    <source>
        <dbReference type="SAM" id="Phobius"/>
    </source>
</evidence>
<organism evidence="2">
    <name type="scientific">marine sediment metagenome</name>
    <dbReference type="NCBI Taxonomy" id="412755"/>
    <lineage>
        <taxon>unclassified sequences</taxon>
        <taxon>metagenomes</taxon>
        <taxon>ecological metagenomes</taxon>
    </lineage>
</organism>
<gene>
    <name evidence="2" type="ORF">LCGC14_0445430</name>
</gene>
<accession>A0A0F9SJ36</accession>
<dbReference type="Pfam" id="PF07386">
    <property type="entry name" value="DUF1499"/>
    <property type="match status" value="1"/>
</dbReference>
<sequence>MSSIYGRLPVSGHYLRKRLRLAGFARRLAAFALMLLVTSLAIFRLGAIVPQALIGLLLLTAGVAALALLISLYGLIRVWFQGVAGGGAALGAFVLASIVLSPFAYTAYLAAVNPRTNAAYTDGMDLDGPAAVIEPQAPADAPVVAAPAPEVALAEPSVVPGRRFVATAPRVYAAARVVLDDLGWQVGGVVAEGPASAVVAAPELAGGDLGVSGAGDIPIPTARAGIDAEAASDPLDRPDSEQYRISAIARDLLFALPSDISIRIVQDGDESFVDLQSVSRSIDIDFGQNRRFIERFLEDLDTAMAGLETVETGG</sequence>